<feature type="transmembrane region" description="Helical" evidence="12">
    <location>
        <begin position="349"/>
        <end position="370"/>
    </location>
</feature>
<dbReference type="Gene3D" id="3.10.580.10">
    <property type="entry name" value="CBS-domain"/>
    <property type="match status" value="1"/>
</dbReference>
<dbReference type="PANTHER" id="PTHR11689">
    <property type="entry name" value="CHLORIDE CHANNEL PROTEIN CLC FAMILY MEMBER"/>
    <property type="match status" value="1"/>
</dbReference>
<dbReference type="SUPFAM" id="SSF54631">
    <property type="entry name" value="CBS-domain pair"/>
    <property type="match status" value="1"/>
</dbReference>
<feature type="domain" description="CBS" evidence="14">
    <location>
        <begin position="782"/>
        <end position="840"/>
    </location>
</feature>
<evidence type="ECO:0000256" key="3">
    <source>
        <dbReference type="ARBA" id="ARBA00022448"/>
    </source>
</evidence>
<feature type="transmembrane region" description="Helical" evidence="12">
    <location>
        <begin position="84"/>
        <end position="113"/>
    </location>
</feature>
<proteinExistence type="inferred from homology"/>
<evidence type="ECO:0000256" key="9">
    <source>
        <dbReference type="ARBA" id="ARBA00023136"/>
    </source>
</evidence>
<dbReference type="PROSITE" id="PS51371">
    <property type="entry name" value="CBS"/>
    <property type="match status" value="1"/>
</dbReference>
<dbReference type="EMBL" id="LHPF02000016">
    <property type="protein sequence ID" value="PSC71122.1"/>
    <property type="molecule type" value="Genomic_DNA"/>
</dbReference>
<evidence type="ECO:0000313" key="16">
    <source>
        <dbReference type="Proteomes" id="UP000239649"/>
    </source>
</evidence>
<dbReference type="InterPro" id="IPR046342">
    <property type="entry name" value="CBS_dom_sf"/>
</dbReference>
<dbReference type="PANTHER" id="PTHR11689:SF161">
    <property type="entry name" value="CHLORIDE CHANNEL PROTEIN"/>
    <property type="match status" value="1"/>
</dbReference>
<feature type="transmembrane region" description="Helical" evidence="12">
    <location>
        <begin position="1017"/>
        <end position="1034"/>
    </location>
</feature>
<dbReference type="PRINTS" id="PR00762">
    <property type="entry name" value="CLCHANNEL"/>
</dbReference>
<gene>
    <name evidence="15" type="ORF">C2E20_5541</name>
</gene>
<organism evidence="15 16">
    <name type="scientific">Micractinium conductrix</name>
    <dbReference type="NCBI Taxonomy" id="554055"/>
    <lineage>
        <taxon>Eukaryota</taxon>
        <taxon>Viridiplantae</taxon>
        <taxon>Chlorophyta</taxon>
        <taxon>core chlorophytes</taxon>
        <taxon>Trebouxiophyceae</taxon>
        <taxon>Chlorellales</taxon>
        <taxon>Chlorellaceae</taxon>
        <taxon>Chlorella clade</taxon>
        <taxon>Micractinium</taxon>
    </lineage>
</organism>
<comment type="caution">
    <text evidence="15">The sequence shown here is derived from an EMBL/GenBank/DDBJ whole genome shotgun (WGS) entry which is preliminary data.</text>
</comment>
<keyword evidence="7 12" id="KW-0406">Ion transport</keyword>
<evidence type="ECO:0000313" key="15">
    <source>
        <dbReference type="EMBL" id="PSC71122.1"/>
    </source>
</evidence>
<evidence type="ECO:0000256" key="13">
    <source>
        <dbReference type="SAM" id="MobiDB-lite"/>
    </source>
</evidence>
<dbReference type="GO" id="GO:0016020">
    <property type="term" value="C:membrane"/>
    <property type="evidence" value="ECO:0007669"/>
    <property type="project" value="UniProtKB-SubCell"/>
</dbReference>
<feature type="transmembrane region" description="Helical" evidence="12">
    <location>
        <begin position="119"/>
        <end position="137"/>
    </location>
</feature>
<feature type="transmembrane region" description="Helical" evidence="12">
    <location>
        <begin position="496"/>
        <end position="522"/>
    </location>
</feature>
<dbReference type="Gene3D" id="1.10.3080.10">
    <property type="entry name" value="Clc chloride channel"/>
    <property type="match status" value="1"/>
</dbReference>
<feature type="transmembrane region" description="Helical" evidence="12">
    <location>
        <begin position="954"/>
        <end position="973"/>
    </location>
</feature>
<feature type="transmembrane region" description="Helical" evidence="12">
    <location>
        <begin position="528"/>
        <end position="545"/>
    </location>
</feature>
<feature type="transmembrane region" description="Helical" evidence="12">
    <location>
        <begin position="53"/>
        <end position="72"/>
    </location>
</feature>
<dbReference type="GO" id="GO:0005254">
    <property type="term" value="F:chloride channel activity"/>
    <property type="evidence" value="ECO:0007669"/>
    <property type="project" value="UniProtKB-UniRule"/>
</dbReference>
<keyword evidence="9 12" id="KW-0472">Membrane</keyword>
<keyword evidence="5" id="KW-0677">Repeat</keyword>
<feature type="transmembrane region" description="Helical" evidence="12">
    <location>
        <begin position="232"/>
        <end position="255"/>
    </location>
</feature>
<evidence type="ECO:0000259" key="14">
    <source>
        <dbReference type="PROSITE" id="PS51371"/>
    </source>
</evidence>
<feature type="transmembrane region" description="Helical" evidence="12">
    <location>
        <begin position="435"/>
        <end position="456"/>
    </location>
</feature>
<keyword evidence="3 12" id="KW-0813">Transport</keyword>
<reference evidence="15 16" key="1">
    <citation type="journal article" date="2018" name="Plant J.">
        <title>Genome sequences of Chlorella sorokiniana UTEX 1602 and Micractinium conductrix SAG 241.80: implications to maltose excretion by a green alga.</title>
        <authorList>
            <person name="Arriola M.B."/>
            <person name="Velmurugan N."/>
            <person name="Zhang Y."/>
            <person name="Plunkett M.H."/>
            <person name="Hondzo H."/>
            <person name="Barney B.M."/>
        </authorList>
    </citation>
    <scope>NUCLEOTIDE SEQUENCE [LARGE SCALE GENOMIC DNA]</scope>
    <source>
        <strain evidence="15 16">SAG 241.80</strain>
    </source>
</reference>
<feature type="transmembrane region" description="Helical" evidence="12">
    <location>
        <begin position="462"/>
        <end position="484"/>
    </location>
</feature>
<evidence type="ECO:0000256" key="12">
    <source>
        <dbReference type="RuleBase" id="RU361221"/>
    </source>
</evidence>
<keyword evidence="6 12" id="KW-1133">Transmembrane helix</keyword>
<keyword evidence="4 12" id="KW-0812">Transmembrane</keyword>
<dbReference type="Proteomes" id="UP000239649">
    <property type="component" value="Unassembled WGS sequence"/>
</dbReference>
<comment type="similarity">
    <text evidence="2 12">Belongs to the chloride channel (TC 2.A.49) family.</text>
</comment>
<comment type="caution">
    <text evidence="12">Lacks conserved residue(s) required for the propagation of feature annotation.</text>
</comment>
<evidence type="ECO:0000256" key="11">
    <source>
        <dbReference type="PROSITE-ProRule" id="PRU00703"/>
    </source>
</evidence>
<evidence type="ECO:0000256" key="10">
    <source>
        <dbReference type="ARBA" id="ARBA00023214"/>
    </source>
</evidence>
<dbReference type="SMART" id="SM00116">
    <property type="entry name" value="CBS"/>
    <property type="match status" value="1"/>
</dbReference>
<keyword evidence="8 11" id="KW-0129">CBS domain</keyword>
<evidence type="ECO:0000256" key="5">
    <source>
        <dbReference type="ARBA" id="ARBA00022737"/>
    </source>
</evidence>
<feature type="region of interest" description="Disordered" evidence="13">
    <location>
        <begin position="839"/>
        <end position="868"/>
    </location>
</feature>
<dbReference type="InterPro" id="IPR051280">
    <property type="entry name" value="Cl-channel/antiporter"/>
</dbReference>
<protein>
    <recommendedName>
        <fullName evidence="12">Chloride channel protein</fullName>
    </recommendedName>
</protein>
<dbReference type="Pfam" id="PF00654">
    <property type="entry name" value="Voltage_CLC"/>
    <property type="match status" value="1"/>
</dbReference>
<accession>A0A2P6VAJ7</accession>
<feature type="transmembrane region" description="Helical" evidence="12">
    <location>
        <begin position="307"/>
        <end position="328"/>
    </location>
</feature>
<evidence type="ECO:0000256" key="1">
    <source>
        <dbReference type="ARBA" id="ARBA00004141"/>
    </source>
</evidence>
<evidence type="ECO:0000256" key="8">
    <source>
        <dbReference type="ARBA" id="ARBA00023122"/>
    </source>
</evidence>
<evidence type="ECO:0000256" key="4">
    <source>
        <dbReference type="ARBA" id="ARBA00022692"/>
    </source>
</evidence>
<feature type="transmembrane region" description="Helical" evidence="12">
    <location>
        <begin position="267"/>
        <end position="287"/>
    </location>
</feature>
<dbReference type="AlphaFoldDB" id="A0A2P6VAJ7"/>
<comment type="subcellular location">
    <subcellularLocation>
        <location evidence="1 12">Membrane</location>
        <topology evidence="1 12">Multi-pass membrane protein</topology>
    </subcellularLocation>
</comment>
<evidence type="ECO:0000256" key="6">
    <source>
        <dbReference type="ARBA" id="ARBA00022989"/>
    </source>
</evidence>
<sequence>MQAPDARQAAHTIESLDYELPVTRVTLAKEAREADVGERRHLWGYSGATLTKVLATILSGIAIGLTAAALQLSVDWSTHHRNRALAALLAAADLQHALLALLGASAAAVLGATLLVHCWAPRAAGGGVALVMAYLNGNAIPRLLSGRVYCVKLLGTAASRFAGLALGIEGPMIHLGASVASIVCHSEHVVYRWLNLHRRGRLGELEQQALAAGLVPEGAEDFLFRNADHRELVSAGAAAGLAAAFGAPIGGVLFALEEATSVWNRKLAWRCFLCASVAVFTMAELHPRTHEGMLSFNGAWPLNNLQWLMQAPPLVLASAAGGLLGSAFNWMKRWARFWRRRHPGLTWRLAESAFVVALTASALIGLPAVFGTCLELPDVWNAEDVVRHSCPEGQYNDLATGLMGSAVWVFRSLLSMGSDAEPINNRLCSLATPCYYTVASLAVLVVTYLILFFLASNTIMPGGLFMPCILIGSAFGALQALLLIEVLPAGWDIQPGIYAVVCATAMLGATFRSAISLVVIVVEGTRGIELLFGVILAVIVSNWVAHHLHPDGLYEAELDGAAAGEECYYLRQEPPHALRSQRAESVMASPVVGLEVLVPVSTAVQVLRGTPHNGFPVLAPSKHGSRSAAVGGGVDGGGSGGAAVGTSEGRLQGMALRSTLLVLLRHGAFCDERGLYLCSLAHQAAGAYEEALAFEMAAAAQASSSGYRRGGAASTLGTAASMVGLLGPATSLGLAGMGFPSLDSTRGAASVTESEVLAAAGEAAADHARAGCVAFLNLGPFMHLAPLTVRPETPAATVHNLFLAMSLRHLCVTDARCRCLGIITRKDLDHAAGAGWWRATEIAPTPRQSPREEDAEPEGASPASWSARSDGLARTLAMPARRLVQAFQQRFSPQPSADVLQGIAGPAAWRAASARPPALKDSERLQAALLAAITAVWGTAAVRLQASLLGTCTVWWALTALGFSIAVFPFLTVIGFRGGLARPFGTAAALLLAFLPFKVTAAPEALPLPAALAPFETGVWVWCPLVANVANLILSHKHWTHGEHEASPLAAVWGAQGVPLRVRLRILVQLAAKCAASQLPNLAVVGGTVAVGILLDVEPCRAIGAVFLFLWLTSLLAQGDWRRVGFGWAALVFGGLLWAAAHAVHTWPAAFGLPPATGQATAAV</sequence>
<feature type="transmembrane region" description="Helical" evidence="12">
    <location>
        <begin position="980"/>
        <end position="997"/>
    </location>
</feature>
<feature type="transmembrane region" description="Helical" evidence="12">
    <location>
        <begin position="1124"/>
        <end position="1144"/>
    </location>
</feature>
<dbReference type="OrthoDB" id="428525at2759"/>
<keyword evidence="10 12" id="KW-0868">Chloride</keyword>
<dbReference type="SUPFAM" id="SSF81340">
    <property type="entry name" value="Clc chloride channel"/>
    <property type="match status" value="1"/>
</dbReference>
<name>A0A2P6VAJ7_9CHLO</name>
<dbReference type="InterPro" id="IPR000644">
    <property type="entry name" value="CBS_dom"/>
</dbReference>
<dbReference type="Pfam" id="PF00571">
    <property type="entry name" value="CBS"/>
    <property type="match status" value="1"/>
</dbReference>
<dbReference type="InterPro" id="IPR014743">
    <property type="entry name" value="Cl-channel_core"/>
</dbReference>
<evidence type="ECO:0000256" key="2">
    <source>
        <dbReference type="ARBA" id="ARBA00009476"/>
    </source>
</evidence>
<dbReference type="InterPro" id="IPR001807">
    <property type="entry name" value="ClC"/>
</dbReference>
<keyword evidence="16" id="KW-1185">Reference proteome</keyword>
<evidence type="ECO:0000256" key="7">
    <source>
        <dbReference type="ARBA" id="ARBA00023065"/>
    </source>
</evidence>